<name>A0A1M6C3F4_9FLAO</name>
<organism evidence="2 3">
    <name type="scientific">Mesonia phycicola</name>
    <dbReference type="NCBI Taxonomy" id="579105"/>
    <lineage>
        <taxon>Bacteria</taxon>
        <taxon>Pseudomonadati</taxon>
        <taxon>Bacteroidota</taxon>
        <taxon>Flavobacteriia</taxon>
        <taxon>Flavobacteriales</taxon>
        <taxon>Flavobacteriaceae</taxon>
        <taxon>Mesonia</taxon>
    </lineage>
</organism>
<evidence type="ECO:0000256" key="1">
    <source>
        <dbReference type="SAM" id="Phobius"/>
    </source>
</evidence>
<dbReference type="Proteomes" id="UP000184225">
    <property type="component" value="Unassembled WGS sequence"/>
</dbReference>
<protein>
    <submittedName>
        <fullName evidence="2">Uncharacterized protein</fullName>
    </submittedName>
</protein>
<evidence type="ECO:0000313" key="2">
    <source>
        <dbReference type="EMBL" id="SHI55351.1"/>
    </source>
</evidence>
<accession>A0A1M6C3F4</accession>
<dbReference type="AlphaFoldDB" id="A0A1M6C3F4"/>
<evidence type="ECO:0000313" key="3">
    <source>
        <dbReference type="Proteomes" id="UP000184225"/>
    </source>
</evidence>
<gene>
    <name evidence="2" type="ORF">SAMN04488096_102338</name>
</gene>
<feature type="transmembrane region" description="Helical" evidence="1">
    <location>
        <begin position="32"/>
        <end position="50"/>
    </location>
</feature>
<feature type="transmembrane region" description="Helical" evidence="1">
    <location>
        <begin position="6"/>
        <end position="23"/>
    </location>
</feature>
<dbReference type="EMBL" id="FQYY01000002">
    <property type="protein sequence ID" value="SHI55351.1"/>
    <property type="molecule type" value="Genomic_DNA"/>
</dbReference>
<keyword evidence="1" id="KW-0812">Transmembrane</keyword>
<proteinExistence type="predicted"/>
<reference evidence="2 3" key="1">
    <citation type="submission" date="2016-11" db="EMBL/GenBank/DDBJ databases">
        <authorList>
            <person name="Jaros S."/>
            <person name="Januszkiewicz K."/>
            <person name="Wedrychowicz H."/>
        </authorList>
    </citation>
    <scope>NUCLEOTIDE SEQUENCE [LARGE SCALE GENOMIC DNA]</scope>
    <source>
        <strain evidence="2 3">DSM 21425</strain>
    </source>
</reference>
<keyword evidence="1" id="KW-0472">Membrane</keyword>
<keyword evidence="1" id="KW-1133">Transmembrane helix</keyword>
<keyword evidence="3" id="KW-1185">Reference proteome</keyword>
<dbReference type="STRING" id="579105.SAMN04488096_102338"/>
<sequence>MIQSSPFLFLILHTVLTVFILLFKRNKYLNQFCFCLALILLNISVNAPLLNPTTLKEDLSYNKQESIVEIIVEKVFGDENAFEEFEDLEENSINKKDFKLDFQAYLLQEKNIVFKLPKKNVSKKYLFTIKSIFQQVTSPPPKFNYC</sequence>